<dbReference type="Proteomes" id="UP000549250">
    <property type="component" value="Unassembled WGS sequence"/>
</dbReference>
<organism evidence="1 2">
    <name type="scientific">Azomonas macrocytogenes</name>
    <name type="common">Azotobacter macrocytogenes</name>
    <dbReference type="NCBI Taxonomy" id="69962"/>
    <lineage>
        <taxon>Bacteria</taxon>
        <taxon>Pseudomonadati</taxon>
        <taxon>Pseudomonadota</taxon>
        <taxon>Gammaproteobacteria</taxon>
        <taxon>Pseudomonadales</taxon>
        <taxon>Pseudomonadaceae</taxon>
        <taxon>Azomonas</taxon>
    </lineage>
</organism>
<name>A0A839T259_AZOMA</name>
<comment type="caution">
    <text evidence="1">The sequence shown here is derived from an EMBL/GenBank/DDBJ whole genome shotgun (WGS) entry which is preliminary data.</text>
</comment>
<evidence type="ECO:0000313" key="2">
    <source>
        <dbReference type="Proteomes" id="UP000549250"/>
    </source>
</evidence>
<protein>
    <submittedName>
        <fullName evidence="1">Uncharacterized protein</fullName>
    </submittedName>
</protein>
<gene>
    <name evidence="1" type="ORF">FHR87_002027</name>
</gene>
<proteinExistence type="predicted"/>
<keyword evidence="2" id="KW-1185">Reference proteome</keyword>
<reference evidence="1 2" key="1">
    <citation type="submission" date="2020-08" db="EMBL/GenBank/DDBJ databases">
        <title>Genomic Encyclopedia of Type Strains, Phase III (KMG-III): the genomes of soil and plant-associated and newly described type strains.</title>
        <authorList>
            <person name="Whitman W."/>
        </authorList>
    </citation>
    <scope>NUCLEOTIDE SEQUENCE [LARGE SCALE GENOMIC DNA]</scope>
    <source>
        <strain evidence="1 2">CECT 4462</strain>
    </source>
</reference>
<evidence type="ECO:0000313" key="1">
    <source>
        <dbReference type="EMBL" id="MBB3103631.1"/>
    </source>
</evidence>
<dbReference type="EMBL" id="JACHXI010000008">
    <property type="protein sequence ID" value="MBB3103631.1"/>
    <property type="molecule type" value="Genomic_DNA"/>
</dbReference>
<dbReference type="AlphaFoldDB" id="A0A839T259"/>
<sequence>MTYILLIYKCLLSVFGLWGNAYENIQPVIG</sequence>
<accession>A0A839T259</accession>